<keyword evidence="1" id="KW-0732">Signal</keyword>
<dbReference type="PANTHER" id="PTHR43308">
    <property type="entry name" value="OUTER MEMBRANE PROTEIN ALPHA-RELATED"/>
    <property type="match status" value="1"/>
</dbReference>
<dbReference type="InterPro" id="IPR001119">
    <property type="entry name" value="SLH_dom"/>
</dbReference>
<keyword evidence="4" id="KW-1185">Reference proteome</keyword>
<reference evidence="3 4" key="1">
    <citation type="submission" date="2021-01" db="EMBL/GenBank/DDBJ databases">
        <title>Tumebacillus sp. strain ITR2 16S ribosomal RNA gene Genome sequencing and assembly.</title>
        <authorList>
            <person name="Kang M."/>
        </authorList>
    </citation>
    <scope>NUCLEOTIDE SEQUENCE [LARGE SCALE GENOMIC DNA]</scope>
    <source>
        <strain evidence="3 4">ITR2</strain>
    </source>
</reference>
<accession>A0ABS1JDJ0</accession>
<feature type="signal peptide" evidence="1">
    <location>
        <begin position="1"/>
        <end position="24"/>
    </location>
</feature>
<dbReference type="RefSeq" id="WP_201635908.1">
    <property type="nucleotide sequence ID" value="NZ_JAEQNB010000004.1"/>
</dbReference>
<evidence type="ECO:0000313" key="3">
    <source>
        <dbReference type="EMBL" id="MBL0387673.1"/>
    </source>
</evidence>
<feature type="domain" description="SLH" evidence="2">
    <location>
        <begin position="43"/>
        <end position="106"/>
    </location>
</feature>
<evidence type="ECO:0000256" key="1">
    <source>
        <dbReference type="SAM" id="SignalP"/>
    </source>
</evidence>
<name>A0ABS1JDJ0_9BACL</name>
<dbReference type="InterPro" id="IPR051465">
    <property type="entry name" value="Cell_Envelope_Struct_Comp"/>
</dbReference>
<sequence length="411" mass="44255">MKKKITALLALTLVSTLGASSAFATMPDKNDRPDALIKGTFKYATKFQDVTLDDWAIRFVTEMNAKGVINGYGDGRFLPSNNVTHEEAIVMTVRAMGLGDEAQAVSPNLTLDLTDAAQVSDWAKPYVSLALQNGFLDAKTALNPQGNADREWTTELVVRAMGLSDEAQAHMKDTLAFNDAKEIDASAVGYVAVAADHKIINGYNDHTFQPNKPVARNELAVILCNAEHLFDYNADRQHQAQGQLQGVLKTITAAGITFSTQTKGDVTYKVAAQSYFFLNNKIAEWSDFKPGMNVRVLLNQNGEVVFAQAKDVAPSLEEIENFAKGKVIGYTAATATAEGSISINNNKSLTLPVAKDAKVLLNGVAGQISTVKVNDSVRLVILDNTVIQINVVKATSAGGDDSFSPEKPVLK</sequence>
<dbReference type="EMBL" id="JAEQNB010000004">
    <property type="protein sequence ID" value="MBL0387673.1"/>
    <property type="molecule type" value="Genomic_DNA"/>
</dbReference>
<evidence type="ECO:0000313" key="4">
    <source>
        <dbReference type="Proteomes" id="UP000602284"/>
    </source>
</evidence>
<proteinExistence type="predicted"/>
<dbReference type="PANTHER" id="PTHR43308:SF5">
    <property type="entry name" value="S-LAYER PROTEIN _ PEPTIDOGLYCAN ENDO-BETA-N-ACETYLGLUCOSAMINIDASE"/>
    <property type="match status" value="1"/>
</dbReference>
<dbReference type="Pfam" id="PF00395">
    <property type="entry name" value="SLH"/>
    <property type="match status" value="2"/>
</dbReference>
<comment type="caution">
    <text evidence="3">The sequence shown here is derived from an EMBL/GenBank/DDBJ whole genome shotgun (WGS) entry which is preliminary data.</text>
</comment>
<evidence type="ECO:0000259" key="2">
    <source>
        <dbReference type="PROSITE" id="PS51272"/>
    </source>
</evidence>
<gene>
    <name evidence="3" type="ORF">JJB07_13615</name>
</gene>
<dbReference type="Proteomes" id="UP000602284">
    <property type="component" value="Unassembled WGS sequence"/>
</dbReference>
<organism evidence="3 4">
    <name type="scientific">Tumebacillus amylolyticus</name>
    <dbReference type="NCBI Taxonomy" id="2801339"/>
    <lineage>
        <taxon>Bacteria</taxon>
        <taxon>Bacillati</taxon>
        <taxon>Bacillota</taxon>
        <taxon>Bacilli</taxon>
        <taxon>Bacillales</taxon>
        <taxon>Alicyclobacillaceae</taxon>
        <taxon>Tumebacillus</taxon>
    </lineage>
</organism>
<protein>
    <submittedName>
        <fullName evidence="3">S-layer homology domain-containing protein</fullName>
    </submittedName>
</protein>
<feature type="chain" id="PRO_5045322729" evidence="1">
    <location>
        <begin position="25"/>
        <end position="411"/>
    </location>
</feature>
<feature type="domain" description="SLH" evidence="2">
    <location>
        <begin position="174"/>
        <end position="237"/>
    </location>
</feature>
<feature type="domain" description="SLH" evidence="2">
    <location>
        <begin position="110"/>
        <end position="171"/>
    </location>
</feature>
<dbReference type="PROSITE" id="PS51272">
    <property type="entry name" value="SLH"/>
    <property type="match status" value="3"/>
</dbReference>